<protein>
    <submittedName>
        <fullName evidence="1">Uncharacterized protein</fullName>
    </submittedName>
</protein>
<sequence length="73" mass="8330">MSRVFSREAYAIRTFNCRQHKQMPFARINVDIALATGSTIGSPVHNQQRMGTVDYVPCFGPGYRAPHDCQNWE</sequence>
<dbReference type="EMBL" id="LUGG01000001">
    <property type="protein sequence ID" value="OBZ78765.1"/>
    <property type="molecule type" value="Genomic_DNA"/>
</dbReference>
<accession>A0A1C7MPF9</accession>
<keyword evidence="2" id="KW-1185">Reference proteome</keyword>
<evidence type="ECO:0000313" key="2">
    <source>
        <dbReference type="Proteomes" id="UP000092993"/>
    </source>
</evidence>
<name>A0A1C7MPF9_GRIFR</name>
<gene>
    <name evidence="1" type="ORF">A0H81_00599</name>
</gene>
<proteinExistence type="predicted"/>
<comment type="caution">
    <text evidence="1">The sequence shown here is derived from an EMBL/GenBank/DDBJ whole genome shotgun (WGS) entry which is preliminary data.</text>
</comment>
<organism evidence="1 2">
    <name type="scientific">Grifola frondosa</name>
    <name type="common">Maitake</name>
    <name type="synonym">Polyporus frondosus</name>
    <dbReference type="NCBI Taxonomy" id="5627"/>
    <lineage>
        <taxon>Eukaryota</taxon>
        <taxon>Fungi</taxon>
        <taxon>Dikarya</taxon>
        <taxon>Basidiomycota</taxon>
        <taxon>Agaricomycotina</taxon>
        <taxon>Agaricomycetes</taxon>
        <taxon>Polyporales</taxon>
        <taxon>Grifolaceae</taxon>
        <taxon>Grifola</taxon>
    </lineage>
</organism>
<reference evidence="1 2" key="1">
    <citation type="submission" date="2016-03" db="EMBL/GenBank/DDBJ databases">
        <title>Whole genome sequencing of Grifola frondosa 9006-11.</title>
        <authorList>
            <person name="Min B."/>
            <person name="Park H."/>
            <person name="Kim J.-G."/>
            <person name="Cho H."/>
            <person name="Oh Y.-L."/>
            <person name="Kong W.-S."/>
            <person name="Choi I.-G."/>
        </authorList>
    </citation>
    <scope>NUCLEOTIDE SEQUENCE [LARGE SCALE GENOMIC DNA]</scope>
    <source>
        <strain evidence="1 2">9006-11</strain>
    </source>
</reference>
<dbReference type="Proteomes" id="UP000092993">
    <property type="component" value="Unassembled WGS sequence"/>
</dbReference>
<dbReference type="AlphaFoldDB" id="A0A1C7MPF9"/>
<evidence type="ECO:0000313" key="1">
    <source>
        <dbReference type="EMBL" id="OBZ78765.1"/>
    </source>
</evidence>